<dbReference type="VEuPathDB" id="VectorBase:SCAU003602"/>
<feature type="coiled-coil region" evidence="1">
    <location>
        <begin position="342"/>
        <end position="399"/>
    </location>
</feature>
<sequence length="403" mass="43304">MTTKAPNNMEPNDEVVERQKLVDVETEEDVTNSAPKSATPASPMAMPKINIKSISSGDSRNSASCSIERSEKIGHTSAKVTYINERRPRPHLHGTHDERFEFKSRPRKLLKDSFDNSINDITHLSSGSDTPSDESTTNIDEVLTLQSKQHTAIINNNNNNDYNNICTINLSQPFAASKIVSSAAASVAIATGAKHHNGIFSGETDEGGGGGGGVGIGGGSGQHHKINNNNNSSSTNSSGGGAHYHSHVGVIANTRRKPSLSTGTGTGVSVSAGYPGLMSSMNTSNNLSDKFDQRPIKHHSFVSEVPDVKHMERALLGLLDDFHSGKLKAFGSGCTMDQMTKIREQQESLAKLHFELAASEEDSLDNGNDFNAAKAQENMLQLMQRLEQLSISIEQLQTSHTGL</sequence>
<name>A0A1I8P020_STOCA</name>
<accession>A0A1I8P020</accession>
<dbReference type="PANTHER" id="PTHR13400:SF4">
    <property type="entry name" value="COILED-COIL DOMAIN-CONTAINING PROTEIN 28A-LIKE PROTEIN"/>
    <property type="match status" value="1"/>
</dbReference>
<protein>
    <recommendedName>
        <fullName evidence="5">Coiled-coil domain-containing protein 28B</fullName>
    </recommendedName>
</protein>
<dbReference type="Pfam" id="PF13270">
    <property type="entry name" value="CCDC28"/>
    <property type="match status" value="1"/>
</dbReference>
<keyword evidence="1" id="KW-0175">Coiled coil</keyword>
<dbReference type="EnsemblMetazoa" id="SCAU003602-RC">
    <property type="protein sequence ID" value="SCAU003602-PC"/>
    <property type="gene ID" value="SCAU003602"/>
</dbReference>
<dbReference type="InterPro" id="IPR025271">
    <property type="entry name" value="CCDC28"/>
</dbReference>
<evidence type="ECO:0000313" key="4">
    <source>
        <dbReference type="Proteomes" id="UP000095300"/>
    </source>
</evidence>
<evidence type="ECO:0000313" key="3">
    <source>
        <dbReference type="EnsemblMetazoa" id="SCAU003602-PC"/>
    </source>
</evidence>
<dbReference type="PANTHER" id="PTHR13400">
    <property type="entry name" value="CHEMOKINE C-C MOTIF RECEPTOR 1"/>
    <property type="match status" value="1"/>
</dbReference>
<reference evidence="3" key="1">
    <citation type="submission" date="2020-05" db="UniProtKB">
        <authorList>
            <consortium name="EnsemblMetazoa"/>
        </authorList>
    </citation>
    <scope>IDENTIFICATION</scope>
    <source>
        <strain evidence="3">USDA</strain>
    </source>
</reference>
<dbReference type="AlphaFoldDB" id="A0A1I8P020"/>
<gene>
    <name evidence="3" type="primary">106089702</name>
</gene>
<feature type="compositionally biased region" description="Polar residues" evidence="2">
    <location>
        <begin position="1"/>
        <end position="10"/>
    </location>
</feature>
<evidence type="ECO:0000256" key="1">
    <source>
        <dbReference type="SAM" id="Coils"/>
    </source>
</evidence>
<evidence type="ECO:0000256" key="2">
    <source>
        <dbReference type="SAM" id="MobiDB-lite"/>
    </source>
</evidence>
<feature type="region of interest" description="Disordered" evidence="2">
    <location>
        <begin position="204"/>
        <end position="245"/>
    </location>
</feature>
<evidence type="ECO:0008006" key="5">
    <source>
        <dbReference type="Google" id="ProtNLM"/>
    </source>
</evidence>
<organism evidence="3 4">
    <name type="scientific">Stomoxys calcitrans</name>
    <name type="common">Stable fly</name>
    <name type="synonym">Conops calcitrans</name>
    <dbReference type="NCBI Taxonomy" id="35570"/>
    <lineage>
        <taxon>Eukaryota</taxon>
        <taxon>Metazoa</taxon>
        <taxon>Ecdysozoa</taxon>
        <taxon>Arthropoda</taxon>
        <taxon>Hexapoda</taxon>
        <taxon>Insecta</taxon>
        <taxon>Pterygota</taxon>
        <taxon>Neoptera</taxon>
        <taxon>Endopterygota</taxon>
        <taxon>Diptera</taxon>
        <taxon>Brachycera</taxon>
        <taxon>Muscomorpha</taxon>
        <taxon>Muscoidea</taxon>
        <taxon>Muscidae</taxon>
        <taxon>Stomoxys</taxon>
    </lineage>
</organism>
<feature type="compositionally biased region" description="Gly residues" evidence="2">
    <location>
        <begin position="207"/>
        <end position="221"/>
    </location>
</feature>
<keyword evidence="4" id="KW-1185">Reference proteome</keyword>
<feature type="compositionally biased region" description="Polar residues" evidence="2">
    <location>
        <begin position="31"/>
        <end position="40"/>
    </location>
</feature>
<dbReference type="KEGG" id="scac:106089702"/>
<feature type="compositionally biased region" description="Low complexity" evidence="2">
    <location>
        <begin position="227"/>
        <end position="237"/>
    </location>
</feature>
<dbReference type="Proteomes" id="UP000095300">
    <property type="component" value="Unassembled WGS sequence"/>
</dbReference>
<proteinExistence type="predicted"/>
<feature type="region of interest" description="Disordered" evidence="2">
    <location>
        <begin position="1"/>
        <end position="44"/>
    </location>
</feature>
<dbReference type="OrthoDB" id="9977011at2759"/>